<evidence type="ECO:0000259" key="4">
    <source>
        <dbReference type="Pfam" id="PF13545"/>
    </source>
</evidence>
<keyword evidence="6" id="KW-1185">Reference proteome</keyword>
<evidence type="ECO:0000313" key="5">
    <source>
        <dbReference type="EMBL" id="ADN74448.1"/>
    </source>
</evidence>
<evidence type="ECO:0000256" key="1">
    <source>
        <dbReference type="ARBA" id="ARBA00023015"/>
    </source>
</evidence>
<dbReference type="InterPro" id="IPR036390">
    <property type="entry name" value="WH_DNA-bd_sf"/>
</dbReference>
<evidence type="ECO:0000256" key="2">
    <source>
        <dbReference type="ARBA" id="ARBA00023125"/>
    </source>
</evidence>
<sequence>MVRAVSLNAGMKEKATIFFPGKVDDSILTFFLTHGESVNLAKGDTVPKKTLINSFVFLREGLLFYTTRTNNYSKPKFITVIFPNRLADYHLLFDDNCTCCKGIFAARDSEIIVINKQKIRELVQTRPDLFSQFTLDAAYYTERQTTLAVFLLTSSPEDKLLKFLFDTLVVLDTDFSQQWLTVHLKLTRQEIADILHISVIKLDLMLGELKKQGLVRRVGNKLQVRVDYFHPLSPCPLGREDANGCQSNNMSKFRAGNLITLNNGG</sequence>
<dbReference type="KEGG" id="fbl:Fbal_0234"/>
<evidence type="ECO:0000256" key="3">
    <source>
        <dbReference type="ARBA" id="ARBA00023163"/>
    </source>
</evidence>
<dbReference type="InterPro" id="IPR012318">
    <property type="entry name" value="HTH_CRP"/>
</dbReference>
<dbReference type="Pfam" id="PF13545">
    <property type="entry name" value="HTH_Crp_2"/>
    <property type="match status" value="1"/>
</dbReference>
<keyword evidence="3" id="KW-0804">Transcription</keyword>
<gene>
    <name evidence="5" type="ordered locus">Fbal_0234</name>
</gene>
<dbReference type="EMBL" id="CP002209">
    <property type="protein sequence ID" value="ADN74448.1"/>
    <property type="molecule type" value="Genomic_DNA"/>
</dbReference>
<name>E1SLP9_FERBD</name>
<dbReference type="GO" id="GO:0006355">
    <property type="term" value="P:regulation of DNA-templated transcription"/>
    <property type="evidence" value="ECO:0007669"/>
    <property type="project" value="InterPro"/>
</dbReference>
<dbReference type="SUPFAM" id="SSF46785">
    <property type="entry name" value="Winged helix' DNA-binding domain"/>
    <property type="match status" value="1"/>
</dbReference>
<dbReference type="eggNOG" id="COG0664">
    <property type="taxonomic scope" value="Bacteria"/>
</dbReference>
<dbReference type="RefSeq" id="WP_013343754.1">
    <property type="nucleotide sequence ID" value="NC_014541.1"/>
</dbReference>
<protein>
    <submittedName>
        <fullName evidence="5">Putative transcriptional regulator, Crp/Fnr family</fullName>
    </submittedName>
</protein>
<reference evidence="5 6" key="1">
    <citation type="journal article" date="2010" name="Stand. Genomic Sci.">
        <title>Complete genome sequence of Ferrimonas balearica type strain (PAT).</title>
        <authorList>
            <person name="Nolan M."/>
            <person name="Sikorski J."/>
            <person name="Davenport K."/>
            <person name="Lucas S."/>
            <person name="Glavina Del Rio T."/>
            <person name="Tice H."/>
            <person name="Cheng J."/>
            <person name="Goodwin L."/>
            <person name="Pitluck S."/>
            <person name="Liolios K."/>
            <person name="Ivanova N."/>
            <person name="Mavromatis K."/>
            <person name="Ovchinnikova G."/>
            <person name="Pati A."/>
            <person name="Chen A."/>
            <person name="Palaniappan K."/>
            <person name="Land M."/>
            <person name="Hauser L."/>
            <person name="Chang Y."/>
            <person name="Jeffries C."/>
            <person name="Tapia R."/>
            <person name="Brettin T."/>
            <person name="Detter J."/>
            <person name="Han C."/>
            <person name="Yasawong M."/>
            <person name="Rohde M."/>
            <person name="Tindall B."/>
            <person name="Goker M."/>
            <person name="Woyke T."/>
            <person name="Bristow J."/>
            <person name="Eisen J."/>
            <person name="Markowitz V."/>
            <person name="Hugenholtz P."/>
            <person name="Kyrpides N."/>
            <person name="Klenk H."/>
            <person name="Lapidus A."/>
        </authorList>
    </citation>
    <scope>NUCLEOTIDE SEQUENCE [LARGE SCALE GENOMIC DNA]</scope>
    <source>
        <strain evidence="6">DSM 9799 / CCM 4581 / KCTC 23876 / PAT</strain>
    </source>
</reference>
<evidence type="ECO:0000313" key="6">
    <source>
        <dbReference type="Proteomes" id="UP000006683"/>
    </source>
</evidence>
<dbReference type="InterPro" id="IPR014710">
    <property type="entry name" value="RmlC-like_jellyroll"/>
</dbReference>
<dbReference type="OrthoDB" id="6270983at2"/>
<accession>E1SLP9</accession>
<dbReference type="HOGENOM" id="CLU_1057248_0_0_6"/>
<dbReference type="GeneID" id="67180472"/>
<keyword evidence="1" id="KW-0805">Transcription regulation</keyword>
<proteinExistence type="predicted"/>
<dbReference type="STRING" id="550540.Fbal_0234"/>
<dbReference type="AlphaFoldDB" id="E1SLP9"/>
<dbReference type="Gene3D" id="2.60.120.10">
    <property type="entry name" value="Jelly Rolls"/>
    <property type="match status" value="1"/>
</dbReference>
<dbReference type="InterPro" id="IPR018490">
    <property type="entry name" value="cNMP-bd_dom_sf"/>
</dbReference>
<dbReference type="Proteomes" id="UP000006683">
    <property type="component" value="Chromosome"/>
</dbReference>
<keyword evidence="2" id="KW-0238">DNA-binding</keyword>
<organism evidence="5 6">
    <name type="scientific">Ferrimonas balearica (strain DSM 9799 / CCM 4581 / KCTC 23876 / PAT)</name>
    <dbReference type="NCBI Taxonomy" id="550540"/>
    <lineage>
        <taxon>Bacteria</taxon>
        <taxon>Pseudomonadati</taxon>
        <taxon>Pseudomonadota</taxon>
        <taxon>Gammaproteobacteria</taxon>
        <taxon>Alteromonadales</taxon>
        <taxon>Ferrimonadaceae</taxon>
        <taxon>Ferrimonas</taxon>
    </lineage>
</organism>
<feature type="domain" description="HTH crp-type" evidence="4">
    <location>
        <begin position="171"/>
        <end position="223"/>
    </location>
</feature>
<dbReference type="GO" id="GO:0003677">
    <property type="term" value="F:DNA binding"/>
    <property type="evidence" value="ECO:0007669"/>
    <property type="project" value="UniProtKB-KW"/>
</dbReference>
<dbReference type="SUPFAM" id="SSF51206">
    <property type="entry name" value="cAMP-binding domain-like"/>
    <property type="match status" value="1"/>
</dbReference>